<feature type="region of interest" description="Disordered" evidence="1">
    <location>
        <begin position="49"/>
        <end position="80"/>
    </location>
</feature>
<dbReference type="OrthoDB" id="2489811at2759"/>
<accession>A0A9N9P4N5</accession>
<protein>
    <submittedName>
        <fullName evidence="2">1638_t:CDS:1</fullName>
    </submittedName>
</protein>
<evidence type="ECO:0000256" key="1">
    <source>
        <dbReference type="SAM" id="MobiDB-lite"/>
    </source>
</evidence>
<evidence type="ECO:0000313" key="2">
    <source>
        <dbReference type="EMBL" id="CAG8789613.1"/>
    </source>
</evidence>
<evidence type="ECO:0000313" key="3">
    <source>
        <dbReference type="Proteomes" id="UP000789405"/>
    </source>
</evidence>
<proteinExistence type="predicted"/>
<dbReference type="EMBL" id="CAJVPY010026352">
    <property type="protein sequence ID" value="CAG8789613.1"/>
    <property type="molecule type" value="Genomic_DNA"/>
</dbReference>
<sequence>MAVDMEVIDTTGYALVLGTDWLRKAKAIIDYQECKLILKDDEGIVEVPCRNTNPISTNGNEDEDSEDESEDTDSDEESDMTDFAELTYELSQREADTIYKITSEGIRTSSKLIDWETHDYLTYCFDGVRGKKDRCGVMGPKTYCWCDRYLEAKEDRCEICEERLQDWEATSVLPRDEIRDIRANLAHGGMEILKENEHKQQVNKLIQEFPELMANDIS</sequence>
<name>A0A9N9P4N5_9GLOM</name>
<dbReference type="InterPro" id="IPR021109">
    <property type="entry name" value="Peptidase_aspartic_dom_sf"/>
</dbReference>
<organism evidence="2 3">
    <name type="scientific">Dentiscutata erythropus</name>
    <dbReference type="NCBI Taxonomy" id="1348616"/>
    <lineage>
        <taxon>Eukaryota</taxon>
        <taxon>Fungi</taxon>
        <taxon>Fungi incertae sedis</taxon>
        <taxon>Mucoromycota</taxon>
        <taxon>Glomeromycotina</taxon>
        <taxon>Glomeromycetes</taxon>
        <taxon>Diversisporales</taxon>
        <taxon>Gigasporaceae</taxon>
        <taxon>Dentiscutata</taxon>
    </lineage>
</organism>
<dbReference type="Proteomes" id="UP000789405">
    <property type="component" value="Unassembled WGS sequence"/>
</dbReference>
<keyword evidence="3" id="KW-1185">Reference proteome</keyword>
<comment type="caution">
    <text evidence="2">The sequence shown here is derived from an EMBL/GenBank/DDBJ whole genome shotgun (WGS) entry which is preliminary data.</text>
</comment>
<gene>
    <name evidence="2" type="ORF">DERYTH_LOCUS21142</name>
</gene>
<reference evidence="2" key="1">
    <citation type="submission" date="2021-06" db="EMBL/GenBank/DDBJ databases">
        <authorList>
            <person name="Kallberg Y."/>
            <person name="Tangrot J."/>
            <person name="Rosling A."/>
        </authorList>
    </citation>
    <scope>NUCLEOTIDE SEQUENCE</scope>
    <source>
        <strain evidence="2">MA453B</strain>
    </source>
</reference>
<feature type="compositionally biased region" description="Polar residues" evidence="1">
    <location>
        <begin position="50"/>
        <end position="59"/>
    </location>
</feature>
<feature type="compositionally biased region" description="Acidic residues" evidence="1">
    <location>
        <begin position="60"/>
        <end position="80"/>
    </location>
</feature>
<dbReference type="AlphaFoldDB" id="A0A9N9P4N5"/>
<dbReference type="Gene3D" id="2.40.70.10">
    <property type="entry name" value="Acid Proteases"/>
    <property type="match status" value="1"/>
</dbReference>